<evidence type="ECO:0000256" key="4">
    <source>
        <dbReference type="ARBA" id="ARBA00012137"/>
    </source>
</evidence>
<dbReference type="Pfam" id="PF00485">
    <property type="entry name" value="PRK"/>
    <property type="match status" value="1"/>
</dbReference>
<dbReference type="InterPro" id="IPR000836">
    <property type="entry name" value="PRTase_dom"/>
</dbReference>
<evidence type="ECO:0000256" key="6">
    <source>
        <dbReference type="ARBA" id="ARBA00022741"/>
    </source>
</evidence>
<dbReference type="Proteomes" id="UP000035680">
    <property type="component" value="Unassembled WGS sequence"/>
</dbReference>
<evidence type="ECO:0000313" key="13">
    <source>
        <dbReference type="WBParaSite" id="SVE_0728900.1"/>
    </source>
</evidence>
<dbReference type="UniPathway" id="UPA00574">
    <property type="reaction ID" value="UER00637"/>
</dbReference>
<dbReference type="InterPro" id="IPR006083">
    <property type="entry name" value="PRK/URK"/>
</dbReference>
<dbReference type="Pfam" id="PF14681">
    <property type="entry name" value="UPRTase"/>
    <property type="match status" value="1"/>
</dbReference>
<dbReference type="NCBIfam" id="NF004018">
    <property type="entry name" value="PRK05480.1"/>
    <property type="match status" value="1"/>
</dbReference>
<comment type="catalytic activity">
    <reaction evidence="9">
        <text>uridine + ATP = UMP + ADP + H(+)</text>
        <dbReference type="Rhea" id="RHEA:16825"/>
        <dbReference type="ChEBI" id="CHEBI:15378"/>
        <dbReference type="ChEBI" id="CHEBI:16704"/>
        <dbReference type="ChEBI" id="CHEBI:30616"/>
        <dbReference type="ChEBI" id="CHEBI:57865"/>
        <dbReference type="ChEBI" id="CHEBI:456216"/>
        <dbReference type="EC" id="2.7.1.48"/>
    </reaction>
</comment>
<protein>
    <recommendedName>
        <fullName evidence="4">uridine/cytidine kinase</fullName>
        <ecNumber evidence="4">2.7.1.48</ecNumber>
    </recommendedName>
</protein>
<dbReference type="Gene3D" id="3.40.50.300">
    <property type="entry name" value="P-loop containing nucleotide triphosphate hydrolases"/>
    <property type="match status" value="1"/>
</dbReference>
<reference evidence="12" key="1">
    <citation type="submission" date="2014-07" db="EMBL/GenBank/DDBJ databases">
        <authorList>
            <person name="Martin A.A"/>
            <person name="De Silva N."/>
        </authorList>
    </citation>
    <scope>NUCLEOTIDE SEQUENCE</scope>
</reference>
<sequence>MGDKVPNIIVNDCDNYCNGEVDELLQKSREISSVIRQRQTSTSKFDDIMECQLDEAMSRKIYTKGRPPWFDETGKKQSEAFVIGICGGSSSGKTTVATSIVSDMGLPWVNIVSMDSFYKVLTPEQKKLAGNDDYNFDVPDALEMDLVVDTLHKLKQGNSAIIPQYCFTTHSRIETASKIHYGSDVIIFEGILAFCDKRLRDMMNVKVFVDADADVRLARRLKRDTEFRGRTIESVLTQYMKFVKPAYETYCEEFKSYADIVVNNNSNDHAACQVATNFIVKKCESVLSDKGYRSSKMYKAIPYNIYLPENVLSSGLPPNLITSEKPYNVNGVYNIIKKSMVSRDEFVEMSNEIMNEIGMSCLEKFKSIDRPNTVISYTVAHEIVESSPCFYKNDIQKGNMLVKIQQQTNIPELYTCSLPRNIEKSKCFLFDPIISSGSVLMAIRVLLDHQVNEKDIYICGILMSDRAAKSIAYAYPNINMIVRNVEFKSEIDALKPGIYQYFD</sequence>
<evidence type="ECO:0000256" key="5">
    <source>
        <dbReference type="ARBA" id="ARBA00022679"/>
    </source>
</evidence>
<dbReference type="FunFam" id="3.40.50.300:FF:000339">
    <property type="entry name" value="Uridine kinase"/>
    <property type="match status" value="1"/>
</dbReference>
<evidence type="ECO:0000256" key="8">
    <source>
        <dbReference type="ARBA" id="ARBA00047436"/>
    </source>
</evidence>
<comment type="catalytic activity">
    <reaction evidence="8">
        <text>cytidine + ATP = CMP + ADP + H(+)</text>
        <dbReference type="Rhea" id="RHEA:24674"/>
        <dbReference type="ChEBI" id="CHEBI:15378"/>
        <dbReference type="ChEBI" id="CHEBI:17562"/>
        <dbReference type="ChEBI" id="CHEBI:30616"/>
        <dbReference type="ChEBI" id="CHEBI:60377"/>
        <dbReference type="ChEBI" id="CHEBI:456216"/>
        <dbReference type="EC" id="2.7.1.48"/>
    </reaction>
</comment>
<comment type="pathway">
    <text evidence="2">Pyrimidine metabolism; CTP biosynthesis via salvage pathway; CTP from cytidine: step 1/3.</text>
</comment>
<dbReference type="GO" id="GO:0005524">
    <property type="term" value="F:ATP binding"/>
    <property type="evidence" value="ECO:0007669"/>
    <property type="project" value="InterPro"/>
</dbReference>
<dbReference type="CDD" id="cd02023">
    <property type="entry name" value="UMPK"/>
    <property type="match status" value="1"/>
</dbReference>
<dbReference type="EC" id="2.7.1.48" evidence="4"/>
<dbReference type="GO" id="GO:0004849">
    <property type="term" value="F:uridine kinase activity"/>
    <property type="evidence" value="ECO:0007669"/>
    <property type="project" value="UniProtKB-EC"/>
</dbReference>
<dbReference type="SUPFAM" id="SSF53271">
    <property type="entry name" value="PRTase-like"/>
    <property type="match status" value="1"/>
</dbReference>
<evidence type="ECO:0000256" key="2">
    <source>
        <dbReference type="ARBA" id="ARBA00004784"/>
    </source>
</evidence>
<dbReference type="PANTHER" id="PTHR10285">
    <property type="entry name" value="URIDINE KINASE"/>
    <property type="match status" value="1"/>
</dbReference>
<accession>A0A0K0FEK5</accession>
<evidence type="ECO:0000259" key="10">
    <source>
        <dbReference type="Pfam" id="PF00485"/>
    </source>
</evidence>
<evidence type="ECO:0000256" key="3">
    <source>
        <dbReference type="ARBA" id="ARBA00005408"/>
    </source>
</evidence>
<evidence type="ECO:0000313" key="12">
    <source>
        <dbReference type="Proteomes" id="UP000035680"/>
    </source>
</evidence>
<dbReference type="WBParaSite" id="SVE_0728900.1">
    <property type="protein sequence ID" value="SVE_0728900.1"/>
    <property type="gene ID" value="SVE_0728900"/>
</dbReference>
<dbReference type="InterPro" id="IPR000764">
    <property type="entry name" value="Uridine_kinase-like"/>
</dbReference>
<feature type="domain" description="Phosphoribulokinase/uridine kinase" evidence="10">
    <location>
        <begin position="82"/>
        <end position="265"/>
    </location>
</feature>
<dbReference type="STRING" id="75913.A0A0K0FEK5"/>
<organism evidence="12 13">
    <name type="scientific">Strongyloides venezuelensis</name>
    <name type="common">Threadworm</name>
    <dbReference type="NCBI Taxonomy" id="75913"/>
    <lineage>
        <taxon>Eukaryota</taxon>
        <taxon>Metazoa</taxon>
        <taxon>Ecdysozoa</taxon>
        <taxon>Nematoda</taxon>
        <taxon>Chromadorea</taxon>
        <taxon>Rhabditida</taxon>
        <taxon>Tylenchina</taxon>
        <taxon>Panagrolaimomorpha</taxon>
        <taxon>Strongyloidoidea</taxon>
        <taxon>Strongyloididae</taxon>
        <taxon>Strongyloides</taxon>
    </lineage>
</organism>
<dbReference type="AlphaFoldDB" id="A0A0K0FEK5"/>
<dbReference type="Gene3D" id="3.40.50.2020">
    <property type="match status" value="1"/>
</dbReference>
<evidence type="ECO:0000256" key="9">
    <source>
        <dbReference type="ARBA" id="ARBA00048909"/>
    </source>
</evidence>
<dbReference type="GO" id="GO:0044206">
    <property type="term" value="P:UMP salvage"/>
    <property type="evidence" value="ECO:0007669"/>
    <property type="project" value="UniProtKB-UniPathway"/>
</dbReference>
<feature type="domain" description="Phosphoribosyltransferase" evidence="11">
    <location>
        <begin position="396"/>
        <end position="486"/>
    </location>
</feature>
<keyword evidence="5" id="KW-0808">Transferase</keyword>
<reference evidence="13" key="2">
    <citation type="submission" date="2015-08" db="UniProtKB">
        <authorList>
            <consortium name="WormBaseParasite"/>
        </authorList>
    </citation>
    <scope>IDENTIFICATION</scope>
</reference>
<dbReference type="PRINTS" id="PR00988">
    <property type="entry name" value="URIDINKINASE"/>
</dbReference>
<name>A0A0K0FEK5_STRVS</name>
<dbReference type="InterPro" id="IPR027417">
    <property type="entry name" value="P-loop_NTPase"/>
</dbReference>
<comment type="pathway">
    <text evidence="1">Pyrimidine metabolism; UMP biosynthesis via salvage pathway; UMP from uridine: step 1/1.</text>
</comment>
<dbReference type="InterPro" id="IPR029057">
    <property type="entry name" value="PRTase-like"/>
</dbReference>
<keyword evidence="7" id="KW-0418">Kinase</keyword>
<dbReference type="SUPFAM" id="SSF52540">
    <property type="entry name" value="P-loop containing nucleoside triphosphate hydrolases"/>
    <property type="match status" value="1"/>
</dbReference>
<proteinExistence type="inferred from homology"/>
<evidence type="ECO:0000256" key="7">
    <source>
        <dbReference type="ARBA" id="ARBA00022777"/>
    </source>
</evidence>
<evidence type="ECO:0000259" key="11">
    <source>
        <dbReference type="Pfam" id="PF14681"/>
    </source>
</evidence>
<comment type="similarity">
    <text evidence="3">Belongs to the uridine kinase family.</text>
</comment>
<evidence type="ECO:0000256" key="1">
    <source>
        <dbReference type="ARBA" id="ARBA00004690"/>
    </source>
</evidence>
<keyword evidence="12" id="KW-1185">Reference proteome</keyword>
<keyword evidence="6" id="KW-0547">Nucleotide-binding</keyword>